<dbReference type="AlphaFoldDB" id="A0A5R9EK05"/>
<evidence type="ECO:0000256" key="5">
    <source>
        <dbReference type="ARBA" id="ARBA00022741"/>
    </source>
</evidence>
<dbReference type="Proteomes" id="UP000306420">
    <property type="component" value="Unassembled WGS sequence"/>
</dbReference>
<evidence type="ECO:0000313" key="12">
    <source>
        <dbReference type="Proteomes" id="UP000306420"/>
    </source>
</evidence>
<sequence>MKVIKYILLILSMGQFFPLESFWQSNFFWFFIWIICFHLGWFYMECLQYKQINSVVLCLLALINIWLLPSFPYLMLGLLTIELRELFSRKKTVLILSLMAIVSGFIWSTLTIWPQVDYLMFTVSIVIICGYLAEQATRLEVQETSLYEFRTQADEQEERLIEQKAQMIAMEEIHTLNERNRISRDLHDTVGHTLSTIVIQLAAIEKLTEEKMPQASAMLKQLHHFTKEGLSDVRQVIHQLKPKHYQKFAFIEQVHHFISDFEHNSPIKVYFNNNQLLWSLSPEQELLFMRAIQEFLSNSSKHSQADEVRIQCHFTDSTVILTMMDNGKGTDTIKPQMGITGMKERTKLLGGKVQIQSALNKGFKVRIVLPKGGSSYDG</sequence>
<evidence type="ECO:0000256" key="1">
    <source>
        <dbReference type="ARBA" id="ARBA00000085"/>
    </source>
</evidence>
<evidence type="ECO:0000259" key="10">
    <source>
        <dbReference type="SMART" id="SM00387"/>
    </source>
</evidence>
<proteinExistence type="predicted"/>
<dbReference type="SUPFAM" id="SSF55874">
    <property type="entry name" value="ATPase domain of HSP90 chaperone/DNA topoisomerase II/histidine kinase"/>
    <property type="match status" value="1"/>
</dbReference>
<dbReference type="InterPro" id="IPR036890">
    <property type="entry name" value="HATPase_C_sf"/>
</dbReference>
<dbReference type="EMBL" id="VBSP01000002">
    <property type="protein sequence ID" value="TLQ49355.1"/>
    <property type="molecule type" value="Genomic_DNA"/>
</dbReference>
<keyword evidence="6 11" id="KW-0418">Kinase</keyword>
<comment type="caution">
    <text evidence="11">The sequence shown here is derived from an EMBL/GenBank/DDBJ whole genome shotgun (WGS) entry which is preliminary data.</text>
</comment>
<keyword evidence="3" id="KW-0597">Phosphoprotein</keyword>
<evidence type="ECO:0000256" key="7">
    <source>
        <dbReference type="ARBA" id="ARBA00022840"/>
    </source>
</evidence>
<dbReference type="SMART" id="SM00387">
    <property type="entry name" value="HATPase_c"/>
    <property type="match status" value="1"/>
</dbReference>
<evidence type="ECO:0000256" key="3">
    <source>
        <dbReference type="ARBA" id="ARBA00022553"/>
    </source>
</evidence>
<gene>
    <name evidence="11" type="ORF">FEZ33_01600</name>
</gene>
<dbReference type="PANTHER" id="PTHR24421:SF10">
    <property type="entry name" value="NITRATE_NITRITE SENSOR PROTEIN NARQ"/>
    <property type="match status" value="1"/>
</dbReference>
<dbReference type="InterPro" id="IPR011712">
    <property type="entry name" value="Sig_transdc_His_kin_sub3_dim/P"/>
</dbReference>
<dbReference type="Gene3D" id="3.30.565.10">
    <property type="entry name" value="Histidine kinase-like ATPase, C-terminal domain"/>
    <property type="match status" value="1"/>
</dbReference>
<organism evidence="11 12">
    <name type="scientific">Ruoffia tabacinasalis</name>
    <dbReference type="NCBI Taxonomy" id="87458"/>
    <lineage>
        <taxon>Bacteria</taxon>
        <taxon>Bacillati</taxon>
        <taxon>Bacillota</taxon>
        <taxon>Bacilli</taxon>
        <taxon>Lactobacillales</taxon>
        <taxon>Aerococcaceae</taxon>
        <taxon>Ruoffia</taxon>
    </lineage>
</organism>
<evidence type="ECO:0000256" key="8">
    <source>
        <dbReference type="ARBA" id="ARBA00023012"/>
    </source>
</evidence>
<keyword evidence="4" id="KW-0808">Transferase</keyword>
<dbReference type="CDD" id="cd16917">
    <property type="entry name" value="HATPase_UhpB-NarQ-NarX-like"/>
    <property type="match status" value="1"/>
</dbReference>
<keyword evidence="9" id="KW-0812">Transmembrane</keyword>
<evidence type="ECO:0000256" key="4">
    <source>
        <dbReference type="ARBA" id="ARBA00022679"/>
    </source>
</evidence>
<dbReference type="PANTHER" id="PTHR24421">
    <property type="entry name" value="NITRATE/NITRITE SENSOR PROTEIN NARX-RELATED"/>
    <property type="match status" value="1"/>
</dbReference>
<feature type="transmembrane region" description="Helical" evidence="9">
    <location>
        <begin position="54"/>
        <end position="81"/>
    </location>
</feature>
<keyword evidence="7" id="KW-0067">ATP-binding</keyword>
<dbReference type="GO" id="GO:0000155">
    <property type="term" value="F:phosphorelay sensor kinase activity"/>
    <property type="evidence" value="ECO:0007669"/>
    <property type="project" value="InterPro"/>
</dbReference>
<dbReference type="Gene3D" id="1.20.5.1930">
    <property type="match status" value="1"/>
</dbReference>
<protein>
    <recommendedName>
        <fullName evidence="2">histidine kinase</fullName>
        <ecNumber evidence="2">2.7.13.3</ecNumber>
    </recommendedName>
</protein>
<feature type="transmembrane region" description="Helical" evidence="9">
    <location>
        <begin position="21"/>
        <end position="42"/>
    </location>
</feature>
<dbReference type="GO" id="GO:0046983">
    <property type="term" value="F:protein dimerization activity"/>
    <property type="evidence" value="ECO:0007669"/>
    <property type="project" value="InterPro"/>
</dbReference>
<keyword evidence="8" id="KW-0902">Two-component regulatory system</keyword>
<evidence type="ECO:0000256" key="9">
    <source>
        <dbReference type="SAM" id="Phobius"/>
    </source>
</evidence>
<dbReference type="OrthoDB" id="9760839at2"/>
<evidence type="ECO:0000256" key="6">
    <source>
        <dbReference type="ARBA" id="ARBA00022777"/>
    </source>
</evidence>
<accession>A0A5R9EK05</accession>
<feature type="transmembrane region" description="Helical" evidence="9">
    <location>
        <begin position="93"/>
        <end position="110"/>
    </location>
</feature>
<feature type="domain" description="Histidine kinase/HSP90-like ATPase" evidence="10">
    <location>
        <begin position="283"/>
        <end position="373"/>
    </location>
</feature>
<keyword evidence="9" id="KW-1133">Transmembrane helix</keyword>
<dbReference type="InterPro" id="IPR003594">
    <property type="entry name" value="HATPase_dom"/>
</dbReference>
<evidence type="ECO:0000313" key="11">
    <source>
        <dbReference type="EMBL" id="TLQ49355.1"/>
    </source>
</evidence>
<dbReference type="GO" id="GO:0005524">
    <property type="term" value="F:ATP binding"/>
    <property type="evidence" value="ECO:0007669"/>
    <property type="project" value="UniProtKB-KW"/>
</dbReference>
<dbReference type="InterPro" id="IPR050482">
    <property type="entry name" value="Sensor_HK_TwoCompSys"/>
</dbReference>
<comment type="catalytic activity">
    <reaction evidence="1">
        <text>ATP + protein L-histidine = ADP + protein N-phospho-L-histidine.</text>
        <dbReference type="EC" id="2.7.13.3"/>
    </reaction>
</comment>
<dbReference type="GO" id="GO:0016020">
    <property type="term" value="C:membrane"/>
    <property type="evidence" value="ECO:0007669"/>
    <property type="project" value="InterPro"/>
</dbReference>
<keyword evidence="9" id="KW-0472">Membrane</keyword>
<dbReference type="Pfam" id="PF02518">
    <property type="entry name" value="HATPase_c"/>
    <property type="match status" value="1"/>
</dbReference>
<reference evidence="11 12" key="1">
    <citation type="submission" date="2019-05" db="EMBL/GenBank/DDBJ databases">
        <title>The metagenome of a microbial culture collection derived from dairy environment covers the genomic content of the human microbiome.</title>
        <authorList>
            <person name="Roder T."/>
            <person name="Wuthrich D."/>
            <person name="Sattari Z."/>
            <person name="Von Ah U."/>
            <person name="Bar C."/>
            <person name="Ronchi F."/>
            <person name="Macpherson A.J."/>
            <person name="Ganal-Vonarburg S.C."/>
            <person name="Bruggmann R."/>
            <person name="Vergeres G."/>
        </authorList>
    </citation>
    <scope>NUCLEOTIDE SEQUENCE [LARGE SCALE GENOMIC DNA]</scope>
    <source>
        <strain evidence="11 12">FAM 24227</strain>
    </source>
</reference>
<evidence type="ECO:0000256" key="2">
    <source>
        <dbReference type="ARBA" id="ARBA00012438"/>
    </source>
</evidence>
<keyword evidence="5" id="KW-0547">Nucleotide-binding</keyword>
<name>A0A5R9EK05_9LACT</name>
<dbReference type="EC" id="2.7.13.3" evidence="2"/>
<dbReference type="Pfam" id="PF07730">
    <property type="entry name" value="HisKA_3"/>
    <property type="match status" value="1"/>
</dbReference>